<sequence length="53" mass="5939">MSGAICDVALSVACFYHSPHGAFFSFHHNVAHYVGGKHSKGTSWFRKEMKKKL</sequence>
<name>A0A0E9U9L3_ANGAN</name>
<accession>A0A0E9U9L3</accession>
<proteinExistence type="predicted"/>
<reference evidence="1" key="2">
    <citation type="journal article" date="2015" name="Fish Shellfish Immunol.">
        <title>Early steps in the European eel (Anguilla anguilla)-Vibrio vulnificus interaction in the gills: Role of the RtxA13 toxin.</title>
        <authorList>
            <person name="Callol A."/>
            <person name="Pajuelo D."/>
            <person name="Ebbesson L."/>
            <person name="Teles M."/>
            <person name="MacKenzie S."/>
            <person name="Amaro C."/>
        </authorList>
    </citation>
    <scope>NUCLEOTIDE SEQUENCE</scope>
</reference>
<dbReference type="EMBL" id="GBXM01046924">
    <property type="protein sequence ID" value="JAH61653.1"/>
    <property type="molecule type" value="Transcribed_RNA"/>
</dbReference>
<evidence type="ECO:0000313" key="1">
    <source>
        <dbReference type="EMBL" id="JAH61653.1"/>
    </source>
</evidence>
<reference evidence="1" key="1">
    <citation type="submission" date="2014-11" db="EMBL/GenBank/DDBJ databases">
        <authorList>
            <person name="Amaro Gonzalez C."/>
        </authorList>
    </citation>
    <scope>NUCLEOTIDE SEQUENCE</scope>
</reference>
<organism evidence="1">
    <name type="scientific">Anguilla anguilla</name>
    <name type="common">European freshwater eel</name>
    <name type="synonym">Muraena anguilla</name>
    <dbReference type="NCBI Taxonomy" id="7936"/>
    <lineage>
        <taxon>Eukaryota</taxon>
        <taxon>Metazoa</taxon>
        <taxon>Chordata</taxon>
        <taxon>Craniata</taxon>
        <taxon>Vertebrata</taxon>
        <taxon>Euteleostomi</taxon>
        <taxon>Actinopterygii</taxon>
        <taxon>Neopterygii</taxon>
        <taxon>Teleostei</taxon>
        <taxon>Anguilliformes</taxon>
        <taxon>Anguillidae</taxon>
        <taxon>Anguilla</taxon>
    </lineage>
</organism>
<protein>
    <submittedName>
        <fullName evidence="1">Uncharacterized protein</fullName>
    </submittedName>
</protein>
<dbReference type="AlphaFoldDB" id="A0A0E9U9L3"/>